<dbReference type="SUPFAM" id="SSF52058">
    <property type="entry name" value="L domain-like"/>
    <property type="match status" value="1"/>
</dbReference>
<gene>
    <name evidence="3" type="primary">RPP8L2_0</name>
    <name evidence="3" type="ORF">CFP56_021248</name>
</gene>
<evidence type="ECO:0000313" key="3">
    <source>
        <dbReference type="EMBL" id="KAK7837446.1"/>
    </source>
</evidence>
<name>A0AAW0KG18_QUESU</name>
<evidence type="ECO:0000256" key="1">
    <source>
        <dbReference type="ARBA" id="ARBA00022737"/>
    </source>
</evidence>
<dbReference type="AlphaFoldDB" id="A0AAW0KG18"/>
<keyword evidence="1" id="KW-0677">Repeat</keyword>
<feature type="domain" description="Disease resistance R13L4/SHOC-2-like LRR" evidence="2">
    <location>
        <begin position="75"/>
        <end position="300"/>
    </location>
</feature>
<organism evidence="3 4">
    <name type="scientific">Quercus suber</name>
    <name type="common">Cork oak</name>
    <dbReference type="NCBI Taxonomy" id="58331"/>
    <lineage>
        <taxon>Eukaryota</taxon>
        <taxon>Viridiplantae</taxon>
        <taxon>Streptophyta</taxon>
        <taxon>Embryophyta</taxon>
        <taxon>Tracheophyta</taxon>
        <taxon>Spermatophyta</taxon>
        <taxon>Magnoliopsida</taxon>
        <taxon>eudicotyledons</taxon>
        <taxon>Gunneridae</taxon>
        <taxon>Pentapetalae</taxon>
        <taxon>rosids</taxon>
        <taxon>fabids</taxon>
        <taxon>Fagales</taxon>
        <taxon>Fagaceae</taxon>
        <taxon>Quercus</taxon>
    </lineage>
</organism>
<dbReference type="PANTHER" id="PTHR15140:SF37">
    <property type="entry name" value="UBIQUITIN-LIKE DOMAIN-CONTAINING PROTEIN"/>
    <property type="match status" value="1"/>
</dbReference>
<comment type="caution">
    <text evidence="3">The sequence shown here is derived from an EMBL/GenBank/DDBJ whole genome shotgun (WGS) entry which is preliminary data.</text>
</comment>
<feature type="non-terminal residue" evidence="3">
    <location>
        <position position="1"/>
    </location>
</feature>
<proteinExistence type="predicted"/>
<accession>A0AAW0KG18</accession>
<keyword evidence="4" id="KW-1185">Reference proteome</keyword>
<dbReference type="InterPro" id="IPR032675">
    <property type="entry name" value="LRR_dom_sf"/>
</dbReference>
<dbReference type="Pfam" id="PF23598">
    <property type="entry name" value="LRR_14"/>
    <property type="match status" value="1"/>
</dbReference>
<reference evidence="3 4" key="1">
    <citation type="journal article" date="2018" name="Sci. Data">
        <title>The draft genome sequence of cork oak.</title>
        <authorList>
            <person name="Ramos A.M."/>
            <person name="Usie A."/>
            <person name="Barbosa P."/>
            <person name="Barros P.M."/>
            <person name="Capote T."/>
            <person name="Chaves I."/>
            <person name="Simoes F."/>
            <person name="Abreu I."/>
            <person name="Carrasquinho I."/>
            <person name="Faro C."/>
            <person name="Guimaraes J.B."/>
            <person name="Mendonca D."/>
            <person name="Nobrega F."/>
            <person name="Rodrigues L."/>
            <person name="Saibo N.J.M."/>
            <person name="Varela M.C."/>
            <person name="Egas C."/>
            <person name="Matos J."/>
            <person name="Miguel C.M."/>
            <person name="Oliveira M.M."/>
            <person name="Ricardo C.P."/>
            <person name="Goncalves S."/>
        </authorList>
    </citation>
    <scope>NUCLEOTIDE SEQUENCE [LARGE SCALE GENOMIC DNA]</scope>
    <source>
        <strain evidence="4">cv. HL8</strain>
    </source>
</reference>
<evidence type="ECO:0000313" key="4">
    <source>
        <dbReference type="Proteomes" id="UP000237347"/>
    </source>
</evidence>
<evidence type="ECO:0000259" key="2">
    <source>
        <dbReference type="Pfam" id="PF23598"/>
    </source>
</evidence>
<dbReference type="Gene3D" id="3.80.10.10">
    <property type="entry name" value="Ribonuclease Inhibitor"/>
    <property type="match status" value="1"/>
</dbReference>
<protein>
    <submittedName>
        <fullName evidence="3">Disease resistance rpp8-like protein 2</fullName>
    </submittedName>
</protein>
<dbReference type="InterPro" id="IPR055414">
    <property type="entry name" value="LRR_R13L4/SHOC2-like"/>
</dbReference>
<dbReference type="Proteomes" id="UP000237347">
    <property type="component" value="Unassembled WGS sequence"/>
</dbReference>
<dbReference type="EMBL" id="PKMF04000329">
    <property type="protein sequence ID" value="KAK7837446.1"/>
    <property type="molecule type" value="Genomic_DNA"/>
</dbReference>
<sequence length="335" mass="37927">ALIDSEMLYLKFDDQLAGSQWQPSQDIYPLSILFIDTKKFQGTAQDFGNILHKGIASGYFLRLQILDLGDARVYTTGLPNNIGDDNSLKNLQTLKTKLEKGYRDDDSPLIDGLDKLINLRELKLKLDIEPSQQKKVTDHVVKLKHLHSLKLTTAKANAMHHGVLWLEPLSGLENLTLLHLHGVISDSRVIINTNGLPQTLTHLKLTMCDLSDDPMPVLEKLHNLRWLFLSSGSYTGSSMVCSKGGFPQLLYLKFSELELKEWNIEEQAMPRLMEIEVKQCWSLEVPTGLKNVKSLCQLKFTNMPPAFMALIEKTKEQNWEIINFQGPVVMEFGSP</sequence>
<dbReference type="PANTHER" id="PTHR15140">
    <property type="entry name" value="TUBULIN-SPECIFIC CHAPERONE E"/>
    <property type="match status" value="1"/>
</dbReference>